<accession>A0A9J6ZNA0</accession>
<keyword evidence="2" id="KW-1185">Reference proteome</keyword>
<sequence>MDKTYIRIFQGLTLVLTLVLFWGCTPSAVKFADEMYEEAKALKDSGNFNLAKIKLDSVMLLAGNQSEKGQEARKLLAEIEIDEQERNLRFLDSALVEQEALLEPLMKNFTLSDEYGSEKLLIHKRQKPENSYNRTYLRAHLSEDGNFYISSRYHGSRWINHNKIRVYLGSESVNSEEVADNGIDMRRFEDGEFKWEFVYYKDGKDNGIVDFIAANSDKPLRVEFIGKSREYIIMEQYDREAIRDAYEISFILKEIKRIKDEKKKSEELLNKLRPSHF</sequence>
<dbReference type="AlphaFoldDB" id="A0A9J6ZNA0"/>
<evidence type="ECO:0000313" key="2">
    <source>
        <dbReference type="Proteomes" id="UP001056426"/>
    </source>
</evidence>
<organism evidence="1 2">
    <name type="scientific">Xiashengella succiniciproducens</name>
    <dbReference type="NCBI Taxonomy" id="2949635"/>
    <lineage>
        <taxon>Bacteria</taxon>
        <taxon>Pseudomonadati</taxon>
        <taxon>Bacteroidota</taxon>
        <taxon>Bacteroidia</taxon>
        <taxon>Marinilabiliales</taxon>
        <taxon>Marinilabiliaceae</taxon>
        <taxon>Xiashengella</taxon>
    </lineage>
</organism>
<dbReference type="EMBL" id="CP098400">
    <property type="protein sequence ID" value="URW79169.1"/>
    <property type="molecule type" value="Genomic_DNA"/>
</dbReference>
<dbReference type="Proteomes" id="UP001056426">
    <property type="component" value="Chromosome"/>
</dbReference>
<reference evidence="1" key="2">
    <citation type="submission" date="2022-06" db="EMBL/GenBank/DDBJ databases">
        <title>Xiashengella guii gen. nov. sp. nov., a bacterium isolated form anaerobic digestion tank.</title>
        <authorList>
            <person name="Huang H."/>
        </authorList>
    </citation>
    <scope>NUCLEOTIDE SEQUENCE</scope>
    <source>
        <strain evidence="1">Ai-910</strain>
    </source>
</reference>
<protein>
    <submittedName>
        <fullName evidence="1">Uncharacterized protein</fullName>
    </submittedName>
</protein>
<name>A0A9J6ZNA0_9BACT</name>
<reference evidence="1" key="1">
    <citation type="submission" date="2022-05" db="EMBL/GenBank/DDBJ databases">
        <authorList>
            <person name="Sun X."/>
        </authorList>
    </citation>
    <scope>NUCLEOTIDE SEQUENCE</scope>
    <source>
        <strain evidence="1">Ai-910</strain>
    </source>
</reference>
<dbReference type="KEGG" id="alkq:M9189_09920"/>
<evidence type="ECO:0000313" key="1">
    <source>
        <dbReference type="EMBL" id="URW79169.1"/>
    </source>
</evidence>
<gene>
    <name evidence="1" type="ORF">M9189_09920</name>
</gene>
<proteinExistence type="predicted"/>
<dbReference type="RefSeq" id="WP_250722837.1">
    <property type="nucleotide sequence ID" value="NZ_CP098400.1"/>
</dbReference>